<feature type="region of interest" description="Disordered" evidence="1">
    <location>
        <begin position="42"/>
        <end position="63"/>
    </location>
</feature>
<dbReference type="EMBL" id="CAFBMK010000019">
    <property type="protein sequence ID" value="CAB4900986.1"/>
    <property type="molecule type" value="Genomic_DNA"/>
</dbReference>
<name>A0A6J7G107_9ZZZZ</name>
<evidence type="ECO:0000313" key="2">
    <source>
        <dbReference type="EMBL" id="CAB4900986.1"/>
    </source>
</evidence>
<evidence type="ECO:0000256" key="1">
    <source>
        <dbReference type="SAM" id="MobiDB-lite"/>
    </source>
</evidence>
<protein>
    <submittedName>
        <fullName evidence="2">Unannotated protein</fullName>
    </submittedName>
</protein>
<dbReference type="AlphaFoldDB" id="A0A6J7G107"/>
<sequence>MTGLKPLQAPERIRLYFEVTQDIVRRKFSGCVVALTRIAKRSPKDEVPPTATRAPLSAPWIAA</sequence>
<reference evidence="2" key="1">
    <citation type="submission" date="2020-05" db="EMBL/GenBank/DDBJ databases">
        <authorList>
            <person name="Chiriac C."/>
            <person name="Salcher M."/>
            <person name="Ghai R."/>
            <person name="Kavagutti S V."/>
        </authorList>
    </citation>
    <scope>NUCLEOTIDE SEQUENCE</scope>
</reference>
<proteinExistence type="predicted"/>
<gene>
    <name evidence="2" type="ORF">UFOPK3564_00568</name>
</gene>
<organism evidence="2">
    <name type="scientific">freshwater metagenome</name>
    <dbReference type="NCBI Taxonomy" id="449393"/>
    <lineage>
        <taxon>unclassified sequences</taxon>
        <taxon>metagenomes</taxon>
        <taxon>ecological metagenomes</taxon>
    </lineage>
</organism>
<accession>A0A6J7G107</accession>